<dbReference type="InterPro" id="IPR009061">
    <property type="entry name" value="DNA-bd_dom_put_sf"/>
</dbReference>
<protein>
    <submittedName>
        <fullName evidence="4">MerR family transcriptional regulator</fullName>
    </submittedName>
</protein>
<dbReference type="InterPro" id="IPR000551">
    <property type="entry name" value="MerR-type_HTH_dom"/>
</dbReference>
<accession>A0ABS5TQ40</accession>
<dbReference type="SUPFAM" id="SSF81606">
    <property type="entry name" value="PP2C-like"/>
    <property type="match status" value="1"/>
</dbReference>
<dbReference type="SMART" id="SM00422">
    <property type="entry name" value="HTH_MERR"/>
    <property type="match status" value="1"/>
</dbReference>
<dbReference type="SMART" id="SM00331">
    <property type="entry name" value="PP2C_SIG"/>
    <property type="match status" value="1"/>
</dbReference>
<dbReference type="PANTHER" id="PTHR30204:SF97">
    <property type="entry name" value="MERR FAMILY REGULATORY PROTEIN"/>
    <property type="match status" value="1"/>
</dbReference>
<dbReference type="EMBL" id="JAHBAY010000016">
    <property type="protein sequence ID" value="MBT0773221.1"/>
    <property type="molecule type" value="Genomic_DNA"/>
</dbReference>
<dbReference type="Gene3D" id="1.10.1660.10">
    <property type="match status" value="1"/>
</dbReference>
<evidence type="ECO:0000256" key="1">
    <source>
        <dbReference type="ARBA" id="ARBA00023125"/>
    </source>
</evidence>
<dbReference type="SUPFAM" id="SSF46955">
    <property type="entry name" value="Putative DNA-binding domain"/>
    <property type="match status" value="1"/>
</dbReference>
<evidence type="ECO:0000259" key="2">
    <source>
        <dbReference type="PROSITE" id="PS50937"/>
    </source>
</evidence>
<name>A0ABS5TQ40_9ACTN</name>
<dbReference type="PROSITE" id="PS51746">
    <property type="entry name" value="PPM_2"/>
    <property type="match status" value="1"/>
</dbReference>
<dbReference type="CDD" id="cd01107">
    <property type="entry name" value="HTH_BmrR"/>
    <property type="match status" value="1"/>
</dbReference>
<keyword evidence="1" id="KW-0238">DNA-binding</keyword>
<dbReference type="InterPro" id="IPR036457">
    <property type="entry name" value="PPM-type-like_dom_sf"/>
</dbReference>
<evidence type="ECO:0000313" key="4">
    <source>
        <dbReference type="EMBL" id="MBT0773221.1"/>
    </source>
</evidence>
<keyword evidence="5" id="KW-1185">Reference proteome</keyword>
<reference evidence="4 5" key="1">
    <citation type="submission" date="2021-05" db="EMBL/GenBank/DDBJ databases">
        <title>Kineosporia and Streptomyces sp. nov. two new marine actinobacteria isolated from Coral.</title>
        <authorList>
            <person name="Buangrab K."/>
            <person name="Sutthacheep M."/>
            <person name="Yeemin T."/>
            <person name="Harunari E."/>
            <person name="Igarashi Y."/>
            <person name="Kanchanasin P."/>
            <person name="Tanasupawat S."/>
            <person name="Phongsopitanun W."/>
        </authorList>
    </citation>
    <scope>NUCLEOTIDE SEQUENCE [LARGE SCALE GENOMIC DNA]</scope>
    <source>
        <strain evidence="4 5">J2-2</strain>
    </source>
</reference>
<evidence type="ECO:0000313" key="5">
    <source>
        <dbReference type="Proteomes" id="UP001197247"/>
    </source>
</evidence>
<dbReference type="InterPro" id="IPR001932">
    <property type="entry name" value="PPM-type_phosphatase-like_dom"/>
</dbReference>
<gene>
    <name evidence="4" type="ORF">KIH74_30030</name>
</gene>
<organism evidence="4 5">
    <name type="scientific">Kineosporia corallincola</name>
    <dbReference type="NCBI Taxonomy" id="2835133"/>
    <lineage>
        <taxon>Bacteria</taxon>
        <taxon>Bacillati</taxon>
        <taxon>Actinomycetota</taxon>
        <taxon>Actinomycetes</taxon>
        <taxon>Kineosporiales</taxon>
        <taxon>Kineosporiaceae</taxon>
        <taxon>Kineosporia</taxon>
    </lineage>
</organism>
<evidence type="ECO:0000259" key="3">
    <source>
        <dbReference type="PROSITE" id="PS51746"/>
    </source>
</evidence>
<dbReference type="Proteomes" id="UP001197247">
    <property type="component" value="Unassembled WGS sequence"/>
</dbReference>
<feature type="domain" description="HTH merR-type" evidence="2">
    <location>
        <begin position="13"/>
        <end position="83"/>
    </location>
</feature>
<dbReference type="Pfam" id="PF13411">
    <property type="entry name" value="MerR_1"/>
    <property type="match status" value="1"/>
</dbReference>
<dbReference type="Gene3D" id="3.60.40.10">
    <property type="entry name" value="PPM-type phosphatase domain"/>
    <property type="match status" value="1"/>
</dbReference>
<proteinExistence type="predicted"/>
<dbReference type="PANTHER" id="PTHR30204">
    <property type="entry name" value="REDOX-CYCLING DRUG-SENSING TRANSCRIPTIONAL ACTIVATOR SOXR"/>
    <property type="match status" value="1"/>
</dbReference>
<comment type="caution">
    <text evidence="4">The sequence shown here is derived from an EMBL/GenBank/DDBJ whole genome shotgun (WGS) entry which is preliminary data.</text>
</comment>
<dbReference type="PROSITE" id="PS50937">
    <property type="entry name" value="HTH_MERR_2"/>
    <property type="match status" value="1"/>
</dbReference>
<feature type="domain" description="PPM-type phosphatase" evidence="3">
    <location>
        <begin position="146"/>
        <end position="384"/>
    </location>
</feature>
<sequence>MTASAGDDRMPDRLTIGTFARAAGLSAKALRLYAELELLVPASVDPVTGYRFYTAGQLERARLVAWLRRLGMPLAQIRLVCDLEPGLASREIAGFWARVEADVAERRELARTLVEELARQGAAGSGVVNLVVDGRVSSSVRGFFVDHAARTDVGLVRESNQDAAWSGERLLVVADGFGTRGAPASAGAVRALRLLESGPPPGAGVQPADLINAMQDALLDAVHEVNAGIGRLPRGGHDVPAGTTLTALLWTGSGLALAHIGDSRAYVLRDGVLSQITHDHSVVQFMVDSGRLSPEEARSHPQRSLLTRALDGSADPRVDISLHQVRAGERYLLCSDGLTSVVSPGRVRDVLLRTTDAATAATALIDTAHEAGAPDNVSCVVADIHESLR</sequence>
<dbReference type="SMART" id="SM00332">
    <property type="entry name" value="PP2Cc"/>
    <property type="match status" value="1"/>
</dbReference>
<dbReference type="InterPro" id="IPR047057">
    <property type="entry name" value="MerR_fam"/>
</dbReference>
<dbReference type="CDD" id="cd00143">
    <property type="entry name" value="PP2Cc"/>
    <property type="match status" value="1"/>
</dbReference>
<dbReference type="Pfam" id="PF13672">
    <property type="entry name" value="PP2C_2"/>
    <property type="match status" value="1"/>
</dbReference>